<evidence type="ECO:0000256" key="2">
    <source>
        <dbReference type="SAM" id="SignalP"/>
    </source>
</evidence>
<dbReference type="Proteomes" id="UP001218218">
    <property type="component" value="Unassembled WGS sequence"/>
</dbReference>
<accession>A0AAD7ANG0</accession>
<proteinExistence type="predicted"/>
<comment type="caution">
    <text evidence="3">The sequence shown here is derived from an EMBL/GenBank/DDBJ whole genome shotgun (WGS) entry which is preliminary data.</text>
</comment>
<dbReference type="AlphaFoldDB" id="A0AAD7ANG0"/>
<protein>
    <submittedName>
        <fullName evidence="3">Uncharacterized protein</fullName>
    </submittedName>
</protein>
<keyword evidence="4" id="KW-1185">Reference proteome</keyword>
<evidence type="ECO:0000256" key="1">
    <source>
        <dbReference type="SAM" id="MobiDB-lite"/>
    </source>
</evidence>
<reference evidence="3" key="1">
    <citation type="submission" date="2023-03" db="EMBL/GenBank/DDBJ databases">
        <title>Massive genome expansion in bonnet fungi (Mycena s.s.) driven by repeated elements and novel gene families across ecological guilds.</title>
        <authorList>
            <consortium name="Lawrence Berkeley National Laboratory"/>
            <person name="Harder C.B."/>
            <person name="Miyauchi S."/>
            <person name="Viragh M."/>
            <person name="Kuo A."/>
            <person name="Thoen E."/>
            <person name="Andreopoulos B."/>
            <person name="Lu D."/>
            <person name="Skrede I."/>
            <person name="Drula E."/>
            <person name="Henrissat B."/>
            <person name="Morin E."/>
            <person name="Kohler A."/>
            <person name="Barry K."/>
            <person name="LaButti K."/>
            <person name="Morin E."/>
            <person name="Salamov A."/>
            <person name="Lipzen A."/>
            <person name="Mereny Z."/>
            <person name="Hegedus B."/>
            <person name="Baldrian P."/>
            <person name="Stursova M."/>
            <person name="Weitz H."/>
            <person name="Taylor A."/>
            <person name="Grigoriev I.V."/>
            <person name="Nagy L.G."/>
            <person name="Martin F."/>
            <person name="Kauserud H."/>
        </authorList>
    </citation>
    <scope>NUCLEOTIDE SEQUENCE</scope>
    <source>
        <strain evidence="3">CBHHK002</strain>
    </source>
</reference>
<keyword evidence="2" id="KW-0732">Signal</keyword>
<name>A0AAD7ANG0_9AGAR</name>
<feature type="region of interest" description="Disordered" evidence="1">
    <location>
        <begin position="496"/>
        <end position="578"/>
    </location>
</feature>
<feature type="compositionally biased region" description="Polar residues" evidence="1">
    <location>
        <begin position="501"/>
        <end position="525"/>
    </location>
</feature>
<evidence type="ECO:0000313" key="3">
    <source>
        <dbReference type="EMBL" id="KAJ7362764.1"/>
    </source>
</evidence>
<sequence>MGLSAGKKAAAVSLALFFVLLLGLAHLKISRARGAAKRSTWSEKLNKRMSTISVDWKSMTPGGAKEAVHQFIAIGSCPRVSPSTSPPSGCRAVVCARPDSRGSRAFHTASYAARPPFRSRLPGERRDARTANTTATYPAPRPPTVLRLAQLHPTDALAPVARLSARRARTPRRGADAVCRLAALARPFARVCTRLHLPPLCARRGSRRVEGRAHRGRRALVHPHRTAHILFVQDLNTACGGRRVGAVRGRRVPRKAVESFGKAGLEGQIHSLQVNMGHANPTHLGQITTYNSRVQGRTAAPPKQVRAALRGYLDCLTAYLQKSKKADHAQATKAALQAAEQEWHNFIVEYHGLSEREDWALAPLPGFQMVRVQKPQPGPAHARLPPVPSVSHAPVITAPRRGAGTYTPTPHLSTSSSSMKAPRAGPLPVTGKKIVIDISDSESQPVTPTRTGKAPRAVLTKYKDVVEMSDTESEAASASPSARDLKSFGAQGLSQEVIDISSDSESQTVSPSPSIRTMKTLSPATLTPRLVGSSKMLQPASASTSGSPSTANKKRKRVIDLTGGRASKKADVGRNNTV</sequence>
<organism evidence="3 4">
    <name type="scientific">Mycena albidolilacea</name>
    <dbReference type="NCBI Taxonomy" id="1033008"/>
    <lineage>
        <taxon>Eukaryota</taxon>
        <taxon>Fungi</taxon>
        <taxon>Dikarya</taxon>
        <taxon>Basidiomycota</taxon>
        <taxon>Agaricomycotina</taxon>
        <taxon>Agaricomycetes</taxon>
        <taxon>Agaricomycetidae</taxon>
        <taxon>Agaricales</taxon>
        <taxon>Marasmiineae</taxon>
        <taxon>Mycenaceae</taxon>
        <taxon>Mycena</taxon>
    </lineage>
</organism>
<feature type="signal peptide" evidence="2">
    <location>
        <begin position="1"/>
        <end position="32"/>
    </location>
</feature>
<dbReference type="EMBL" id="JARIHO010000004">
    <property type="protein sequence ID" value="KAJ7362764.1"/>
    <property type="molecule type" value="Genomic_DNA"/>
</dbReference>
<evidence type="ECO:0000313" key="4">
    <source>
        <dbReference type="Proteomes" id="UP001218218"/>
    </source>
</evidence>
<feature type="compositionally biased region" description="Low complexity" evidence="1">
    <location>
        <begin position="539"/>
        <end position="551"/>
    </location>
</feature>
<feature type="chain" id="PRO_5041966890" evidence="2">
    <location>
        <begin position="33"/>
        <end position="578"/>
    </location>
</feature>
<feature type="region of interest" description="Disordered" evidence="1">
    <location>
        <begin position="400"/>
        <end position="426"/>
    </location>
</feature>
<gene>
    <name evidence="3" type="ORF">DFH08DRAFT_951003</name>
</gene>